<gene>
    <name evidence="1" type="ORF">GAB14E_2072</name>
</gene>
<sequence>MHVQLLVTHTDSCLPNIKRELDDAGINYCVDYIEENPELVASHNIRHSPNILINGSLIFRDRPSKGELRTFFLG</sequence>
<comment type="caution">
    <text evidence="1">The sequence shown here is derived from an EMBL/GenBank/DDBJ whole genome shotgun (WGS) entry which is preliminary data.</text>
</comment>
<evidence type="ECO:0008006" key="3">
    <source>
        <dbReference type="Google" id="ProtNLM"/>
    </source>
</evidence>
<dbReference type="SUPFAM" id="SSF52833">
    <property type="entry name" value="Thioredoxin-like"/>
    <property type="match status" value="1"/>
</dbReference>
<dbReference type="Proteomes" id="UP000029868">
    <property type="component" value="Unassembled WGS sequence"/>
</dbReference>
<dbReference type="RefSeq" id="WP_033081757.1">
    <property type="nucleotide sequence ID" value="NZ_JQEC01000016.1"/>
</dbReference>
<dbReference type="InterPro" id="IPR036249">
    <property type="entry name" value="Thioredoxin-like_sf"/>
</dbReference>
<evidence type="ECO:0000313" key="1">
    <source>
        <dbReference type="EMBL" id="KGJ94838.1"/>
    </source>
</evidence>
<dbReference type="OrthoDB" id="8564041at2"/>
<reference evidence="1 2" key="1">
    <citation type="submission" date="2014-08" db="EMBL/GenBank/DDBJ databases">
        <title>Genomic and Phenotypic Diversity of Colwellia psychrerythraea strains from Disparate Marine Basins.</title>
        <authorList>
            <person name="Techtmann S.M."/>
            <person name="Stelling S.C."/>
            <person name="Utturkar S.M."/>
            <person name="Alshibli N."/>
            <person name="Harris A."/>
            <person name="Brown S.D."/>
            <person name="Hazen T.C."/>
        </authorList>
    </citation>
    <scope>NUCLEOTIDE SEQUENCE [LARGE SCALE GENOMIC DNA]</scope>
    <source>
        <strain evidence="1 2">GAB14E</strain>
    </source>
</reference>
<name>A0A099KYW6_COLPS</name>
<organism evidence="1 2">
    <name type="scientific">Colwellia psychrerythraea</name>
    <name type="common">Vibrio psychroerythus</name>
    <dbReference type="NCBI Taxonomy" id="28229"/>
    <lineage>
        <taxon>Bacteria</taxon>
        <taxon>Pseudomonadati</taxon>
        <taxon>Pseudomonadota</taxon>
        <taxon>Gammaproteobacteria</taxon>
        <taxon>Alteromonadales</taxon>
        <taxon>Colwelliaceae</taxon>
        <taxon>Colwellia</taxon>
    </lineage>
</organism>
<dbReference type="EMBL" id="JQEC01000016">
    <property type="protein sequence ID" value="KGJ94838.1"/>
    <property type="molecule type" value="Genomic_DNA"/>
</dbReference>
<evidence type="ECO:0000313" key="2">
    <source>
        <dbReference type="Proteomes" id="UP000029868"/>
    </source>
</evidence>
<dbReference type="PATRIC" id="fig|28229.3.peg.1687"/>
<dbReference type="AlphaFoldDB" id="A0A099KYW6"/>
<accession>A0A099KYW6</accession>
<protein>
    <recommendedName>
        <fullName evidence="3">Thioredoxin family protein</fullName>
    </recommendedName>
</protein>
<proteinExistence type="predicted"/>